<accession>A0A381US72</accession>
<keyword evidence="1" id="KW-1133">Transmembrane helix</keyword>
<feature type="transmembrane region" description="Helical" evidence="1">
    <location>
        <begin position="7"/>
        <end position="24"/>
    </location>
</feature>
<keyword evidence="1" id="KW-0812">Transmembrane</keyword>
<dbReference type="AlphaFoldDB" id="A0A381US72"/>
<name>A0A381US72_9ZZZZ</name>
<sequence length="33" mass="3594">MVGLAQTLQIMGTLCLAVWLAWWFDNNDGGPTA</sequence>
<dbReference type="EMBL" id="UINC01006931">
    <property type="protein sequence ID" value="SVA30478.1"/>
    <property type="molecule type" value="Genomic_DNA"/>
</dbReference>
<organism evidence="2">
    <name type="scientific">marine metagenome</name>
    <dbReference type="NCBI Taxonomy" id="408172"/>
    <lineage>
        <taxon>unclassified sequences</taxon>
        <taxon>metagenomes</taxon>
        <taxon>ecological metagenomes</taxon>
    </lineage>
</organism>
<proteinExistence type="predicted"/>
<gene>
    <name evidence="2" type="ORF">METZ01_LOCUS83332</name>
</gene>
<evidence type="ECO:0000313" key="2">
    <source>
        <dbReference type="EMBL" id="SVA30478.1"/>
    </source>
</evidence>
<reference evidence="2" key="1">
    <citation type="submission" date="2018-05" db="EMBL/GenBank/DDBJ databases">
        <authorList>
            <person name="Lanie J.A."/>
            <person name="Ng W.-L."/>
            <person name="Kazmierczak K.M."/>
            <person name="Andrzejewski T.M."/>
            <person name="Davidsen T.M."/>
            <person name="Wayne K.J."/>
            <person name="Tettelin H."/>
            <person name="Glass J.I."/>
            <person name="Rusch D."/>
            <person name="Podicherti R."/>
            <person name="Tsui H.-C.T."/>
            <person name="Winkler M.E."/>
        </authorList>
    </citation>
    <scope>NUCLEOTIDE SEQUENCE</scope>
</reference>
<keyword evidence="1" id="KW-0472">Membrane</keyword>
<evidence type="ECO:0000256" key="1">
    <source>
        <dbReference type="SAM" id="Phobius"/>
    </source>
</evidence>
<protein>
    <submittedName>
        <fullName evidence="2">Uncharacterized protein</fullName>
    </submittedName>
</protein>